<sequence length="135" mass="15597">MKPPPHCACSRSWNTYTLFSINALLCKPLPWSTSNDIPSVSGSLFEDISFEDRLRLIGKHHDVELVQEELAAQQRGSWFHLYWAEIYNTTWNPIKGKDSLAALMNHVRPGLRVIYNQLMWTWVGWDPDVPAMDLL</sequence>
<evidence type="ECO:0000313" key="1">
    <source>
        <dbReference type="EMBL" id="KAG0266232.1"/>
    </source>
</evidence>
<protein>
    <submittedName>
        <fullName evidence="1">Uncharacterized protein</fullName>
    </submittedName>
</protein>
<keyword evidence="2" id="KW-1185">Reference proteome</keyword>
<dbReference type="AlphaFoldDB" id="A0A9P6QHR6"/>
<dbReference type="Proteomes" id="UP000726737">
    <property type="component" value="Unassembled WGS sequence"/>
</dbReference>
<proteinExistence type="predicted"/>
<reference evidence="1" key="1">
    <citation type="journal article" date="2020" name="Fungal Divers.">
        <title>Resolving the Mortierellaceae phylogeny through synthesis of multi-gene phylogenetics and phylogenomics.</title>
        <authorList>
            <person name="Vandepol N."/>
            <person name="Liber J."/>
            <person name="Desiro A."/>
            <person name="Na H."/>
            <person name="Kennedy M."/>
            <person name="Barry K."/>
            <person name="Grigoriev I.V."/>
            <person name="Miller A.N."/>
            <person name="O'Donnell K."/>
            <person name="Stajich J.E."/>
            <person name="Bonito G."/>
        </authorList>
    </citation>
    <scope>NUCLEOTIDE SEQUENCE</scope>
    <source>
        <strain evidence="1">KOD948</strain>
    </source>
</reference>
<comment type="caution">
    <text evidence="1">The sequence shown here is derived from an EMBL/GenBank/DDBJ whole genome shotgun (WGS) entry which is preliminary data.</text>
</comment>
<organism evidence="1 2">
    <name type="scientific">Mortierella polycephala</name>
    <dbReference type="NCBI Taxonomy" id="41804"/>
    <lineage>
        <taxon>Eukaryota</taxon>
        <taxon>Fungi</taxon>
        <taxon>Fungi incertae sedis</taxon>
        <taxon>Mucoromycota</taxon>
        <taxon>Mortierellomycotina</taxon>
        <taxon>Mortierellomycetes</taxon>
        <taxon>Mortierellales</taxon>
        <taxon>Mortierellaceae</taxon>
        <taxon>Mortierella</taxon>
    </lineage>
</organism>
<gene>
    <name evidence="1" type="ORF">BG011_002929</name>
</gene>
<name>A0A9P6QHR6_9FUNG</name>
<evidence type="ECO:0000313" key="2">
    <source>
        <dbReference type="Proteomes" id="UP000726737"/>
    </source>
</evidence>
<accession>A0A9P6QHR6</accession>
<dbReference type="EMBL" id="JAAAJA010000020">
    <property type="protein sequence ID" value="KAG0266232.1"/>
    <property type="molecule type" value="Genomic_DNA"/>
</dbReference>